<dbReference type="InterPro" id="IPR015172">
    <property type="entry name" value="MIF4G-like_typ-1"/>
</dbReference>
<evidence type="ECO:0000313" key="4">
    <source>
        <dbReference type="Proteomes" id="UP000092321"/>
    </source>
</evidence>
<dbReference type="Pfam" id="PF09088">
    <property type="entry name" value="MIF4G_like"/>
    <property type="match status" value="1"/>
</dbReference>
<comment type="caution">
    <text evidence="3">The sequence shown here is derived from an EMBL/GenBank/DDBJ whole genome shotgun (WGS) entry which is preliminary data.</text>
</comment>
<dbReference type="EMBL" id="LXPE01000584">
    <property type="protein sequence ID" value="OBA21762.1"/>
    <property type="molecule type" value="Genomic_DNA"/>
</dbReference>
<dbReference type="InterPro" id="IPR016024">
    <property type="entry name" value="ARM-type_fold"/>
</dbReference>
<accession>A0A1B7SZ66</accession>
<dbReference type="Pfam" id="PF09090">
    <property type="entry name" value="MIF4G_like_2"/>
    <property type="match status" value="1"/>
</dbReference>
<dbReference type="PANTHER" id="PTHR12412:SF2">
    <property type="entry name" value="NUCLEAR CAP-BINDING PROTEIN SUBUNIT 1"/>
    <property type="match status" value="1"/>
</dbReference>
<dbReference type="GO" id="GO:0000184">
    <property type="term" value="P:nuclear-transcribed mRNA catabolic process, nonsense-mediated decay"/>
    <property type="evidence" value="ECO:0007669"/>
    <property type="project" value="TreeGrafter"/>
</dbReference>
<dbReference type="AlphaFoldDB" id="A0A1B7SZ66"/>
<dbReference type="InterPro" id="IPR015174">
    <property type="entry name" value="MIF4G-like_typ-2"/>
</dbReference>
<organism evidence="3 4">
    <name type="scientific">Hanseniaspora valbyensis NRRL Y-1626</name>
    <dbReference type="NCBI Taxonomy" id="766949"/>
    <lineage>
        <taxon>Eukaryota</taxon>
        <taxon>Fungi</taxon>
        <taxon>Dikarya</taxon>
        <taxon>Ascomycota</taxon>
        <taxon>Saccharomycotina</taxon>
        <taxon>Saccharomycetes</taxon>
        <taxon>Saccharomycodales</taxon>
        <taxon>Saccharomycodaceae</taxon>
        <taxon>Hanseniaspora</taxon>
    </lineage>
</organism>
<evidence type="ECO:0000259" key="1">
    <source>
        <dbReference type="Pfam" id="PF09088"/>
    </source>
</evidence>
<evidence type="ECO:0000313" key="3">
    <source>
        <dbReference type="EMBL" id="OBA21762.1"/>
    </source>
</evidence>
<dbReference type="GO" id="GO:0000339">
    <property type="term" value="F:RNA cap binding"/>
    <property type="evidence" value="ECO:0007669"/>
    <property type="project" value="InterPro"/>
</dbReference>
<dbReference type="Gene3D" id="1.25.40.180">
    <property type="match status" value="2"/>
</dbReference>
<evidence type="ECO:0000259" key="2">
    <source>
        <dbReference type="Pfam" id="PF09090"/>
    </source>
</evidence>
<dbReference type="GO" id="GO:0003729">
    <property type="term" value="F:mRNA binding"/>
    <property type="evidence" value="ECO:0007669"/>
    <property type="project" value="TreeGrafter"/>
</dbReference>
<keyword evidence="4" id="KW-1185">Reference proteome</keyword>
<gene>
    <name evidence="3" type="ORF">HANVADRAFT_4633</name>
</gene>
<dbReference type="GO" id="GO:0006406">
    <property type="term" value="P:mRNA export from nucleus"/>
    <property type="evidence" value="ECO:0007669"/>
    <property type="project" value="InterPro"/>
</dbReference>
<dbReference type="GO" id="GO:0005634">
    <property type="term" value="C:nucleus"/>
    <property type="evidence" value="ECO:0007669"/>
    <property type="project" value="TreeGrafter"/>
</dbReference>
<feature type="domain" description="MIF4G-like type 1" evidence="1">
    <location>
        <begin position="121"/>
        <end position="321"/>
    </location>
</feature>
<dbReference type="SUPFAM" id="SSF48371">
    <property type="entry name" value="ARM repeat"/>
    <property type="match status" value="2"/>
</dbReference>
<dbReference type="OrthoDB" id="10252707at2759"/>
<dbReference type="Proteomes" id="UP000092321">
    <property type="component" value="Unassembled WGS sequence"/>
</dbReference>
<dbReference type="InterPro" id="IPR027159">
    <property type="entry name" value="CBP80"/>
</dbReference>
<sequence length="643" mass="74542">LAIELQSLGKHRTADMLFFNTTSLIPQLFVLIKSDESILNQIVVILEEISTKFIVEENDSSLVSLILPAVKKTIDNNFEDLNKFYPDFSELAAKVIDASLLQKSSFKIEENLSYDTIFDRTTYQSLIFNDNVSDFTLTLEFNKYTAIKALTTVNNFFNKSFFTEQGISINNLTKNVQKDGSISTIKFEDMAVESILQLVFQLYPNDGFFQTDKTAYFYYVLVGVCFQEPSIAPVYGRAFRILFDKLEDPLLDFDFKNKFANWFTLQLRSFDFFWKWNDWIPDVLKNEKFVYNNKISFIKDVIKKNLRATSEPDFIAKSLPEEYSKFVKDANKSYDSDETLLNFYNSLFTEPLLTIEDIKTEDPHVFVLSNEKLPIHESINKILEFFKKSSNTDDETTLNSLIEVLANLESEHGSIIVNFDRFIITIMVQAILHTGDRSISHLQTCLLSNKNNLMNLYGAVSDDTHINEWIIDAIQKYWHRNLKTSLLIIELFYKNDLIMDKSKVIDFLFKEEENSANYILIDMCYYEFLIKILHRTAISGDNSLVLKSFQKLIHLINDTCKLLNISGDILLFSVTELGEEYSEEEFKNFELNNKLKLAIGLVKTLLRKFNNSFKDSENNILSGDNVLDSKVIETELTNYFNKI</sequence>
<dbReference type="GO" id="GO:0005846">
    <property type="term" value="C:nuclear cap binding complex"/>
    <property type="evidence" value="ECO:0007669"/>
    <property type="project" value="InterPro"/>
</dbReference>
<dbReference type="PANTHER" id="PTHR12412">
    <property type="entry name" value="CAP BINDING PROTEIN"/>
    <property type="match status" value="1"/>
</dbReference>
<feature type="non-terminal residue" evidence="3">
    <location>
        <position position="1"/>
    </location>
</feature>
<proteinExistence type="predicted"/>
<name>A0A1B7SZ66_9ASCO</name>
<feature type="domain" description="MIF4G-like type 2" evidence="2">
    <location>
        <begin position="366"/>
        <end position="537"/>
    </location>
</feature>
<reference evidence="4" key="1">
    <citation type="journal article" date="2016" name="Proc. Natl. Acad. Sci. U.S.A.">
        <title>Comparative genomics of biotechnologically important yeasts.</title>
        <authorList>
            <person name="Riley R."/>
            <person name="Haridas S."/>
            <person name="Wolfe K.H."/>
            <person name="Lopes M.R."/>
            <person name="Hittinger C.T."/>
            <person name="Goeker M."/>
            <person name="Salamov A.A."/>
            <person name="Wisecaver J.H."/>
            <person name="Long T.M."/>
            <person name="Calvey C.H."/>
            <person name="Aerts A.L."/>
            <person name="Barry K.W."/>
            <person name="Choi C."/>
            <person name="Clum A."/>
            <person name="Coughlan A.Y."/>
            <person name="Deshpande S."/>
            <person name="Douglass A.P."/>
            <person name="Hanson S.J."/>
            <person name="Klenk H.-P."/>
            <person name="LaButti K.M."/>
            <person name="Lapidus A."/>
            <person name="Lindquist E.A."/>
            <person name="Lipzen A.M."/>
            <person name="Meier-Kolthoff J.P."/>
            <person name="Ohm R.A."/>
            <person name="Otillar R.P."/>
            <person name="Pangilinan J.L."/>
            <person name="Peng Y."/>
            <person name="Rokas A."/>
            <person name="Rosa C.A."/>
            <person name="Scheuner C."/>
            <person name="Sibirny A.A."/>
            <person name="Slot J.C."/>
            <person name="Stielow J.B."/>
            <person name="Sun H."/>
            <person name="Kurtzman C.P."/>
            <person name="Blackwell M."/>
            <person name="Grigoriev I.V."/>
            <person name="Jeffries T.W."/>
        </authorList>
    </citation>
    <scope>NUCLEOTIDE SEQUENCE [LARGE SCALE GENOMIC DNA]</scope>
    <source>
        <strain evidence="4">NRRL Y-1626</strain>
    </source>
</reference>
<protein>
    <submittedName>
        <fullName evidence="3">ARM repeat-containing protein</fullName>
    </submittedName>
</protein>